<organism evidence="3 4">
    <name type="scientific">Litchfieldella anticariensis (strain DSM 16096 / CECT 5854 / CIP 108499 / LMG 22089 / FP35)</name>
    <name type="common">Halomonas anticariensis</name>
    <dbReference type="NCBI Taxonomy" id="1121939"/>
    <lineage>
        <taxon>Bacteria</taxon>
        <taxon>Pseudomonadati</taxon>
        <taxon>Pseudomonadota</taxon>
        <taxon>Gammaproteobacteria</taxon>
        <taxon>Oceanospirillales</taxon>
        <taxon>Halomonadaceae</taxon>
        <taxon>Litchfieldella</taxon>
    </lineage>
</organism>
<keyword evidence="1" id="KW-1133">Transmembrane helix</keyword>
<feature type="transmembrane region" description="Helical" evidence="1">
    <location>
        <begin position="48"/>
        <end position="65"/>
    </location>
</feature>
<gene>
    <name evidence="3" type="ORF">L861_01880</name>
</gene>
<accession>S2LHE5</accession>
<sequence>MNAVILAVLVMVGLSLARVSVVFALVAGALVGGLVGGLSLSETLSAFFLHYNIPLVVFGWLAAMTL</sequence>
<evidence type="ECO:0000313" key="3">
    <source>
        <dbReference type="EMBL" id="EPC04081.1"/>
    </source>
</evidence>
<dbReference type="Pfam" id="PF13726">
    <property type="entry name" value="Na_H_antiport_2"/>
    <property type="match status" value="1"/>
</dbReference>
<dbReference type="STRING" id="1121939.L861_01880"/>
<dbReference type="Proteomes" id="UP000014463">
    <property type="component" value="Unassembled WGS sequence"/>
</dbReference>
<comment type="caution">
    <text evidence="3">The sequence shown here is derived from an EMBL/GenBank/DDBJ whole genome shotgun (WGS) entry which is preliminary data.</text>
</comment>
<dbReference type="PANTHER" id="PTHR37821:SF1">
    <property type="entry name" value="AMINO ACID TRANSPORTER YUIF-RELATED"/>
    <property type="match status" value="1"/>
</dbReference>
<keyword evidence="1" id="KW-0812">Transmembrane</keyword>
<dbReference type="EMBL" id="ASTJ01000011">
    <property type="protein sequence ID" value="EPC04081.1"/>
    <property type="molecule type" value="Genomic_DNA"/>
</dbReference>
<feature type="domain" description="Putative Na+/H+ antiporter N-terminal" evidence="2">
    <location>
        <begin position="2"/>
        <end position="47"/>
    </location>
</feature>
<dbReference type="AlphaFoldDB" id="S2LHE5"/>
<evidence type="ECO:0000313" key="4">
    <source>
        <dbReference type="Proteomes" id="UP000014463"/>
    </source>
</evidence>
<keyword evidence="1" id="KW-0472">Membrane</keyword>
<dbReference type="InterPro" id="IPR052576">
    <property type="entry name" value="AA_Transporter-Related"/>
</dbReference>
<name>S2LHE5_LITA3</name>
<dbReference type="PANTHER" id="PTHR37821">
    <property type="entry name" value="AMINO ACID TRANSPORTER YUIF-RELATED"/>
    <property type="match status" value="1"/>
</dbReference>
<keyword evidence="4" id="KW-1185">Reference proteome</keyword>
<dbReference type="eggNOG" id="COG2056">
    <property type="taxonomic scope" value="Bacteria"/>
</dbReference>
<proteinExistence type="predicted"/>
<protein>
    <recommendedName>
        <fullName evidence="2">Putative Na+/H+ antiporter N-terminal domain-containing protein</fullName>
    </recommendedName>
</protein>
<dbReference type="PATRIC" id="fig|1121939.11.peg.352"/>
<reference evidence="3 4" key="1">
    <citation type="journal article" date="2013" name="Genome Announc.">
        <title>Draft genome sequence of the moderately halophilic gammaproteobacterium Halomonas anticariensis FP35.</title>
        <authorList>
            <person name="Tahrioui A."/>
            <person name="Quesada E."/>
            <person name="Llamas I."/>
        </authorList>
    </citation>
    <scope>NUCLEOTIDE SEQUENCE [LARGE SCALE GENOMIC DNA]</scope>
    <source>
        <strain evidence="4">DSM 16096 / CECT 5854 / LMG 22089 / FP35</strain>
    </source>
</reference>
<evidence type="ECO:0000256" key="1">
    <source>
        <dbReference type="SAM" id="Phobius"/>
    </source>
</evidence>
<evidence type="ECO:0000259" key="2">
    <source>
        <dbReference type="Pfam" id="PF13726"/>
    </source>
</evidence>
<dbReference type="InterPro" id="IPR032813">
    <property type="entry name" value="Na_H_antiport_N"/>
</dbReference>
<dbReference type="RefSeq" id="WP_016414813.1">
    <property type="nucleotide sequence ID" value="NZ_AUAB01000028.1"/>
</dbReference>